<reference evidence="7" key="1">
    <citation type="journal article" date="2024" name="IScience">
        <title>Strigolactones Initiate the Formation of Haustorium-like Structures in Castilleja.</title>
        <authorList>
            <person name="Buerger M."/>
            <person name="Peterson D."/>
            <person name="Chory J."/>
        </authorList>
    </citation>
    <scope>NUCLEOTIDE SEQUENCE [LARGE SCALE GENOMIC DNA]</scope>
</reference>
<protein>
    <submittedName>
        <fullName evidence="6">Uncharacterized protein</fullName>
    </submittedName>
</protein>
<comment type="similarity">
    <text evidence="1">Belongs to the methyltransferase superfamily. Type-7 methyltransferase family.</text>
</comment>
<proteinExistence type="inferred from homology"/>
<dbReference type="AlphaFoldDB" id="A0ABD3D028"/>
<name>A0ABD3D028_9LAMI</name>
<dbReference type="Gene3D" id="1.10.1200.270">
    <property type="entry name" value="Methyltransferase, alpha-helical capping domain"/>
    <property type="match status" value="2"/>
</dbReference>
<sequence length="209" mass="23706">MRLSDLWKVPEGVGSNNKENICIATNSPPQVIQAYANQFHSDFSTFLGLRAEEIKSGGRMVLAFIGSGFTDSSPKDDHIPFQVIAEALSDMVAKGRVKKEDLYSFNMSFYTPSLQEVEAIIGGEGSFNLDKMEVIMVPWDGHKEDDDNVFDEKIVADCIRAIMEPMLVFHFGKSIIDDVFDIYAKKIRKYFSKERSFYNFTPVISLYKK</sequence>
<keyword evidence="7" id="KW-1185">Reference proteome</keyword>
<dbReference type="InterPro" id="IPR042086">
    <property type="entry name" value="MeTrfase_capping"/>
</dbReference>
<evidence type="ECO:0000256" key="5">
    <source>
        <dbReference type="ARBA" id="ARBA00022842"/>
    </source>
</evidence>
<evidence type="ECO:0000256" key="1">
    <source>
        <dbReference type="ARBA" id="ARBA00007967"/>
    </source>
</evidence>
<dbReference type="GO" id="GO:0032259">
    <property type="term" value="P:methylation"/>
    <property type="evidence" value="ECO:0007669"/>
    <property type="project" value="UniProtKB-KW"/>
</dbReference>
<dbReference type="SUPFAM" id="SSF53335">
    <property type="entry name" value="S-adenosyl-L-methionine-dependent methyltransferases"/>
    <property type="match status" value="1"/>
</dbReference>
<gene>
    <name evidence="6" type="ORF">CASFOL_020163</name>
</gene>
<dbReference type="InterPro" id="IPR005299">
    <property type="entry name" value="MeTrfase_7"/>
</dbReference>
<comment type="caution">
    <text evidence="6">The sequence shown here is derived from an EMBL/GenBank/DDBJ whole genome shotgun (WGS) entry which is preliminary data.</text>
</comment>
<dbReference type="PANTHER" id="PTHR31009">
    <property type="entry name" value="S-ADENOSYL-L-METHIONINE:CARBOXYL METHYLTRANSFERASE FAMILY PROTEIN"/>
    <property type="match status" value="1"/>
</dbReference>
<keyword evidence="2" id="KW-0489">Methyltransferase</keyword>
<dbReference type="InterPro" id="IPR029063">
    <property type="entry name" value="SAM-dependent_MTases_sf"/>
</dbReference>
<evidence type="ECO:0000256" key="2">
    <source>
        <dbReference type="ARBA" id="ARBA00022603"/>
    </source>
</evidence>
<dbReference type="GO" id="GO:0046872">
    <property type="term" value="F:metal ion binding"/>
    <property type="evidence" value="ECO:0007669"/>
    <property type="project" value="UniProtKB-KW"/>
</dbReference>
<keyword evidence="5" id="KW-0460">Magnesium</keyword>
<evidence type="ECO:0000256" key="3">
    <source>
        <dbReference type="ARBA" id="ARBA00022679"/>
    </source>
</evidence>
<evidence type="ECO:0000313" key="6">
    <source>
        <dbReference type="EMBL" id="KAL3635616.1"/>
    </source>
</evidence>
<accession>A0ABD3D028</accession>
<keyword evidence="4" id="KW-0479">Metal-binding</keyword>
<keyword evidence="3" id="KW-0808">Transferase</keyword>
<dbReference type="Proteomes" id="UP001632038">
    <property type="component" value="Unassembled WGS sequence"/>
</dbReference>
<dbReference type="EMBL" id="JAVIJP010000027">
    <property type="protein sequence ID" value="KAL3635616.1"/>
    <property type="molecule type" value="Genomic_DNA"/>
</dbReference>
<evidence type="ECO:0000313" key="7">
    <source>
        <dbReference type="Proteomes" id="UP001632038"/>
    </source>
</evidence>
<dbReference type="Pfam" id="PF03492">
    <property type="entry name" value="Methyltransf_7"/>
    <property type="match status" value="1"/>
</dbReference>
<dbReference type="GO" id="GO:0008168">
    <property type="term" value="F:methyltransferase activity"/>
    <property type="evidence" value="ECO:0007669"/>
    <property type="project" value="UniProtKB-KW"/>
</dbReference>
<organism evidence="6 7">
    <name type="scientific">Castilleja foliolosa</name>
    <dbReference type="NCBI Taxonomy" id="1961234"/>
    <lineage>
        <taxon>Eukaryota</taxon>
        <taxon>Viridiplantae</taxon>
        <taxon>Streptophyta</taxon>
        <taxon>Embryophyta</taxon>
        <taxon>Tracheophyta</taxon>
        <taxon>Spermatophyta</taxon>
        <taxon>Magnoliopsida</taxon>
        <taxon>eudicotyledons</taxon>
        <taxon>Gunneridae</taxon>
        <taxon>Pentapetalae</taxon>
        <taxon>asterids</taxon>
        <taxon>lamiids</taxon>
        <taxon>Lamiales</taxon>
        <taxon>Orobanchaceae</taxon>
        <taxon>Pedicularideae</taxon>
        <taxon>Castillejinae</taxon>
        <taxon>Castilleja</taxon>
    </lineage>
</organism>
<evidence type="ECO:0000256" key="4">
    <source>
        <dbReference type="ARBA" id="ARBA00022723"/>
    </source>
</evidence>